<name>A0A2A2HFG2_9EURY</name>
<sequence>MIYNNQTIIAILLGVGLLGGIYLRDQNIILTISGALAGMLTVSKSDKVTEVQKTTIIPPDEQIQEKESIPVDEGA</sequence>
<evidence type="ECO:0000256" key="1">
    <source>
        <dbReference type="SAM" id="Phobius"/>
    </source>
</evidence>
<keyword evidence="1" id="KW-1133">Transmembrane helix</keyword>
<organism evidence="2 4">
    <name type="scientific">Methanosphaera cuniculi</name>
    <dbReference type="NCBI Taxonomy" id="1077256"/>
    <lineage>
        <taxon>Archaea</taxon>
        <taxon>Methanobacteriati</taxon>
        <taxon>Methanobacteriota</taxon>
        <taxon>Methanomada group</taxon>
        <taxon>Methanobacteria</taxon>
        <taxon>Methanobacteriales</taxon>
        <taxon>Methanobacteriaceae</taxon>
        <taxon>Methanosphaera</taxon>
    </lineage>
</organism>
<keyword evidence="4" id="KW-1185">Reference proteome</keyword>
<keyword evidence="1" id="KW-0812">Transmembrane</keyword>
<gene>
    <name evidence="2" type="ORF">ASJ82_01120</name>
    <name evidence="3" type="ORF">MSCUN_12610</name>
</gene>
<feature type="transmembrane region" description="Helical" evidence="1">
    <location>
        <begin position="6"/>
        <end position="23"/>
    </location>
</feature>
<dbReference type="EMBL" id="LMVN01000002">
    <property type="protein sequence ID" value="PAV08095.1"/>
    <property type="molecule type" value="Genomic_DNA"/>
</dbReference>
<evidence type="ECO:0000313" key="4">
    <source>
        <dbReference type="Proteomes" id="UP000217528"/>
    </source>
</evidence>
<reference evidence="3 5" key="1">
    <citation type="submission" date="2016-04" db="EMBL/GenBank/DDBJ databases">
        <title>Genome sequence of Methanosphaera cuniculi DSM 4103.</title>
        <authorList>
            <person name="Poehlein A."/>
            <person name="Seedorf H."/>
            <person name="Daniel R."/>
        </authorList>
    </citation>
    <scope>NUCLEOTIDE SEQUENCE [LARGE SCALE GENOMIC DNA]</scope>
    <source>
        <strain evidence="3 5">DSM 4103</strain>
    </source>
</reference>
<reference evidence="2 4" key="2">
    <citation type="journal article" date="2017" name="BMC Genomics">
        <title>Genomic analysis of methanogenic archaea reveals a shift towards energy conservation.</title>
        <authorList>
            <person name="Gilmore S.P."/>
            <person name="Henske J.K."/>
            <person name="Sexton J.A."/>
            <person name="Solomon K.V."/>
            <person name="Seppala S."/>
            <person name="Yoo J.I."/>
            <person name="Huyett L.M."/>
            <person name="Pressman A."/>
            <person name="Cogan J.Z."/>
            <person name="Kivenson V."/>
            <person name="Peng X."/>
            <person name="Tan Y."/>
            <person name="Valentine D.L."/>
            <person name="O'Malley M.A."/>
        </authorList>
    </citation>
    <scope>NUCLEOTIDE SEQUENCE [LARGE SCALE GENOMIC DNA]</scope>
    <source>
        <strain evidence="2 4">1R-7</strain>
    </source>
</reference>
<dbReference type="Proteomes" id="UP000217528">
    <property type="component" value="Unassembled WGS sequence"/>
</dbReference>
<comment type="caution">
    <text evidence="2">The sequence shown here is derived from an EMBL/GenBank/DDBJ whole genome shotgun (WGS) entry which is preliminary data.</text>
</comment>
<dbReference type="AlphaFoldDB" id="A0A2A2HFG2"/>
<accession>A0A2A2HFG2</accession>
<keyword evidence="1" id="KW-0472">Membrane</keyword>
<evidence type="ECO:0000313" key="5">
    <source>
        <dbReference type="Proteomes" id="UP000246004"/>
    </source>
</evidence>
<evidence type="ECO:0000313" key="3">
    <source>
        <dbReference type="EMBL" id="PWL07730.1"/>
    </source>
</evidence>
<dbReference type="EMBL" id="LWMS01000044">
    <property type="protein sequence ID" value="PWL07730.1"/>
    <property type="molecule type" value="Genomic_DNA"/>
</dbReference>
<protein>
    <submittedName>
        <fullName evidence="2">Uncharacterized protein</fullName>
    </submittedName>
</protein>
<dbReference type="Proteomes" id="UP000246004">
    <property type="component" value="Unassembled WGS sequence"/>
</dbReference>
<evidence type="ECO:0000313" key="2">
    <source>
        <dbReference type="EMBL" id="PAV08095.1"/>
    </source>
</evidence>
<proteinExistence type="predicted"/>
<dbReference type="RefSeq" id="WP_095607995.1">
    <property type="nucleotide sequence ID" value="NZ_LMVN01000002.1"/>
</dbReference>